<evidence type="ECO:0000259" key="9">
    <source>
        <dbReference type="Pfam" id="PF06155"/>
    </source>
</evidence>
<evidence type="ECO:0000313" key="10">
    <source>
        <dbReference type="EMBL" id="KAB0644393.1"/>
    </source>
</evidence>
<evidence type="ECO:0000313" key="11">
    <source>
        <dbReference type="EMBL" id="VWB06770.1"/>
    </source>
</evidence>
<feature type="domain" description="TauD/TfdA-like" evidence="8">
    <location>
        <begin position="137"/>
        <end position="374"/>
    </location>
</feature>
<dbReference type="PANTHER" id="PTHR10696">
    <property type="entry name" value="GAMMA-BUTYROBETAINE HYDROXYLASE-RELATED"/>
    <property type="match status" value="1"/>
</dbReference>
<dbReference type="EMBL" id="VZOJ01000003">
    <property type="protein sequence ID" value="KAB0644393.1"/>
    <property type="molecule type" value="Genomic_DNA"/>
</dbReference>
<dbReference type="OrthoDB" id="979809at2"/>
<dbReference type="InterPro" id="IPR003819">
    <property type="entry name" value="TauD/TfdA-like"/>
</dbReference>
<protein>
    <submittedName>
        <fullName evidence="10">DUF971 domain-containing protein</fullName>
    </submittedName>
    <submittedName>
        <fullName evidence="11">Gamma-butyrobetaine dioxygenase</fullName>
    </submittedName>
</protein>
<dbReference type="Gene3D" id="3.60.130.10">
    <property type="entry name" value="Clavaminate synthase-like"/>
    <property type="match status" value="1"/>
</dbReference>
<evidence type="ECO:0000313" key="12">
    <source>
        <dbReference type="Proteomes" id="UP000430232"/>
    </source>
</evidence>
<dbReference type="RefSeq" id="WP_151062780.1">
    <property type="nucleotide sequence ID" value="NZ_CABVPL010000001.1"/>
</dbReference>
<dbReference type="Pfam" id="PF02668">
    <property type="entry name" value="TauD"/>
    <property type="match status" value="1"/>
</dbReference>
<keyword evidence="12" id="KW-1185">Reference proteome</keyword>
<name>A0A6H9T9C3_9BURK</name>
<dbReference type="PANTHER" id="PTHR10696:SF25">
    <property type="entry name" value="OXIDOREDUCTASE AIM17-RELATED"/>
    <property type="match status" value="1"/>
</dbReference>
<dbReference type="GeneID" id="99787392"/>
<keyword evidence="4" id="KW-0479">Metal-binding</keyword>
<dbReference type="InterPro" id="IPR050411">
    <property type="entry name" value="AlphaKG_dependent_hydroxylases"/>
</dbReference>
<dbReference type="FunFam" id="3.30.2020.30:FF:000002">
    <property type="entry name" value="Putative gamma-butyrobetaine dioxygenase"/>
    <property type="match status" value="1"/>
</dbReference>
<keyword evidence="5 11" id="KW-0223">Dioxygenase</keyword>
<dbReference type="InterPro" id="IPR038492">
    <property type="entry name" value="GBBH-like_N_sf"/>
</dbReference>
<comment type="cofactor">
    <cofactor evidence="2">
        <name>L-ascorbate</name>
        <dbReference type="ChEBI" id="CHEBI:38290"/>
    </cofactor>
</comment>
<reference evidence="11 13" key="2">
    <citation type="submission" date="2019-09" db="EMBL/GenBank/DDBJ databases">
        <authorList>
            <person name="Depoorter E."/>
        </authorList>
    </citation>
    <scope>NUCLEOTIDE SEQUENCE [LARGE SCALE GENOMIC DNA]</scope>
    <source>
        <strain evidence="11">LMG 24064</strain>
    </source>
</reference>
<gene>
    <name evidence="11" type="ORF">BLA24064_00123</name>
    <name evidence="10" type="ORF">F7R21_02940</name>
</gene>
<evidence type="ECO:0000259" key="8">
    <source>
        <dbReference type="Pfam" id="PF02668"/>
    </source>
</evidence>
<comment type="cofactor">
    <cofactor evidence="1">
        <name>Fe(2+)</name>
        <dbReference type="ChEBI" id="CHEBI:29033"/>
    </cofactor>
</comment>
<dbReference type="EMBL" id="CABVPL010000001">
    <property type="protein sequence ID" value="VWB06770.1"/>
    <property type="molecule type" value="Genomic_DNA"/>
</dbReference>
<evidence type="ECO:0000256" key="3">
    <source>
        <dbReference type="ARBA" id="ARBA00008654"/>
    </source>
</evidence>
<keyword evidence="6" id="KW-0560">Oxidoreductase</keyword>
<dbReference type="SUPFAM" id="SSF51197">
    <property type="entry name" value="Clavaminate synthase-like"/>
    <property type="match status" value="1"/>
</dbReference>
<evidence type="ECO:0000256" key="4">
    <source>
        <dbReference type="ARBA" id="ARBA00022723"/>
    </source>
</evidence>
<sequence length="401" mass="44573">MQAAQQRIEDWRTFSADAAIAAAAIGDGTVDIEWSDARRSPFHFDWLRDNCACSACVHGLTREQVFEIADAREDLCAAAAHVEADGALHVEWNDGHRSTWSPGWLRAHAYDDTSRAERHAAHARHVWTGDDATAIGVFAWRDVIEDDGALFAWLAALQRTGLTLVEGVPAERGRVGEIARRVGLIRESNFGVLFDVESKPRPDSNAYTSLNLPPHTDLPTRELQPGVQFLHCLANDATGGDSIFLDGFALADALRREHPADFAHLASTPFEFWNKSASSDYRCSAPVIGLDARGNVTEVRVANFLRGPLDAPAGSVAAVYRAYRRFLALAREPRFRVQRRLRAGDMWAFDNRRVLHARTEFDPSTGRRHLQGCYVDRDELLSRWRVLSRGQLAAPAAAMPR</sequence>
<dbReference type="Gene3D" id="3.30.2020.30">
    <property type="match status" value="1"/>
</dbReference>
<proteinExistence type="inferred from homology"/>
<dbReference type="FunFam" id="3.60.130.10:FF:000001">
    <property type="entry name" value="Trimethyllysine dioxygenase, mitochondrial"/>
    <property type="match status" value="1"/>
</dbReference>
<evidence type="ECO:0000256" key="1">
    <source>
        <dbReference type="ARBA" id="ARBA00001954"/>
    </source>
</evidence>
<feature type="domain" description="Gamma-butyrobetaine hydroxylase-like N-terminal" evidence="9">
    <location>
        <begin position="27"/>
        <end position="101"/>
    </location>
</feature>
<dbReference type="AlphaFoldDB" id="A0A6H9T9C3"/>
<evidence type="ECO:0000256" key="2">
    <source>
        <dbReference type="ARBA" id="ARBA00001961"/>
    </source>
</evidence>
<dbReference type="GO" id="GO:0045329">
    <property type="term" value="P:carnitine biosynthetic process"/>
    <property type="evidence" value="ECO:0007669"/>
    <property type="project" value="TreeGrafter"/>
</dbReference>
<keyword evidence="7" id="KW-0408">Iron</keyword>
<dbReference type="Proteomes" id="UP000494222">
    <property type="component" value="Unassembled WGS sequence"/>
</dbReference>
<dbReference type="GO" id="GO:0046872">
    <property type="term" value="F:metal ion binding"/>
    <property type="evidence" value="ECO:0007669"/>
    <property type="project" value="UniProtKB-KW"/>
</dbReference>
<evidence type="ECO:0000256" key="7">
    <source>
        <dbReference type="ARBA" id="ARBA00023004"/>
    </source>
</evidence>
<evidence type="ECO:0000313" key="13">
    <source>
        <dbReference type="Proteomes" id="UP000494222"/>
    </source>
</evidence>
<dbReference type="CDD" id="cd00250">
    <property type="entry name" value="CAS_like"/>
    <property type="match status" value="1"/>
</dbReference>
<organism evidence="10 12">
    <name type="scientific">Burkholderia latens</name>
    <dbReference type="NCBI Taxonomy" id="488446"/>
    <lineage>
        <taxon>Bacteria</taxon>
        <taxon>Pseudomonadati</taxon>
        <taxon>Pseudomonadota</taxon>
        <taxon>Betaproteobacteria</taxon>
        <taxon>Burkholderiales</taxon>
        <taxon>Burkholderiaceae</taxon>
        <taxon>Burkholderia</taxon>
        <taxon>Burkholderia cepacia complex</taxon>
    </lineage>
</organism>
<dbReference type="Proteomes" id="UP000430232">
    <property type="component" value="Unassembled WGS sequence"/>
</dbReference>
<reference evidence="10 12" key="1">
    <citation type="submission" date="2019-09" db="EMBL/GenBank/DDBJ databases">
        <title>Draft genome sequences of 48 bacterial type strains from the CCUG.</title>
        <authorList>
            <person name="Tunovic T."/>
            <person name="Pineiro-Iglesias B."/>
            <person name="Unosson C."/>
            <person name="Inganas E."/>
            <person name="Ohlen M."/>
            <person name="Cardew S."/>
            <person name="Jensie-Markopoulos S."/>
            <person name="Salva-Serra F."/>
            <person name="Jaen-Luchoro D."/>
            <person name="Karlsson R."/>
            <person name="Svensson-Stadler L."/>
            <person name="Chun J."/>
            <person name="Moore E."/>
        </authorList>
    </citation>
    <scope>NUCLEOTIDE SEQUENCE [LARGE SCALE GENOMIC DNA]</scope>
    <source>
        <strain evidence="10 12">CCUG 54555</strain>
    </source>
</reference>
<dbReference type="Pfam" id="PF06155">
    <property type="entry name" value="GBBH-like_N"/>
    <property type="match status" value="1"/>
</dbReference>
<dbReference type="InterPro" id="IPR042098">
    <property type="entry name" value="TauD-like_sf"/>
</dbReference>
<evidence type="ECO:0000256" key="6">
    <source>
        <dbReference type="ARBA" id="ARBA00023002"/>
    </source>
</evidence>
<dbReference type="InterPro" id="IPR010376">
    <property type="entry name" value="GBBH-like_N"/>
</dbReference>
<dbReference type="GO" id="GO:0016706">
    <property type="term" value="F:2-oxoglutarate-dependent dioxygenase activity"/>
    <property type="evidence" value="ECO:0007669"/>
    <property type="project" value="UniProtKB-ARBA"/>
</dbReference>
<accession>A0A6H9T9C3</accession>
<evidence type="ECO:0000256" key="5">
    <source>
        <dbReference type="ARBA" id="ARBA00022964"/>
    </source>
</evidence>
<comment type="similarity">
    <text evidence="3">Belongs to the gamma-BBH/TMLD family.</text>
</comment>